<dbReference type="AlphaFoldDB" id="A0A4Y8JVL0"/>
<dbReference type="Pfam" id="PF03816">
    <property type="entry name" value="LytR_cpsA_psr"/>
    <property type="match status" value="1"/>
</dbReference>
<sequence length="452" mass="46657">MSRGFESHALRIFICTACINEGTSVSDQLRPRSSRSRKLATIARHGRLRRSNPFIALAKVLAASLAVVLVSGVSVAAIATYDVAASVQPDVKLANETAGPATSIDAIEGGVNLLIVGSDSRKGQGEAFGPEDSTGDLNDVTMLLHISEDHSNASVISFPRDLYVPIPECPDPEGGTFDSMSSQKINTTLTYGGLACTVLTVEKLTGLSIPYAAEVQFNGVIAMSTAVGGVPVCVAEDIEDEYTNTYLEAGMHTLEGTAALQFLRTRHGVGDGSDLTRISNQQVFLSSLMRTVKSADTLTDPLKVYSLAKAVTANMSLSTSLNDVSTLASIAVALKDIDLSKVVFIQVPTGTVDGGVEAVEPDFGDLFAAVAADASLQLGGTTGGGATVDPNAPVVAEPDPAATVDPATGEVADPAVPDPAVTDPSTTVLSDSVTGQTAGELTCSVGRTLDDQ</sequence>
<dbReference type="PANTHER" id="PTHR33392:SF6">
    <property type="entry name" value="POLYISOPRENYL-TEICHOIC ACID--PEPTIDOGLYCAN TEICHOIC ACID TRANSFERASE TAGU"/>
    <property type="match status" value="1"/>
</dbReference>
<protein>
    <submittedName>
        <fullName evidence="4">LytR family transcriptional regulator</fullName>
    </submittedName>
</protein>
<evidence type="ECO:0000259" key="3">
    <source>
        <dbReference type="Pfam" id="PF03816"/>
    </source>
</evidence>
<evidence type="ECO:0000256" key="1">
    <source>
        <dbReference type="ARBA" id="ARBA00006068"/>
    </source>
</evidence>
<feature type="compositionally biased region" description="Polar residues" evidence="2">
    <location>
        <begin position="425"/>
        <end position="437"/>
    </location>
</feature>
<dbReference type="NCBIfam" id="TIGR00350">
    <property type="entry name" value="lytR_cpsA_psr"/>
    <property type="match status" value="1"/>
</dbReference>
<comment type="similarity">
    <text evidence="1">Belongs to the LytR/CpsA/Psr (LCP) family.</text>
</comment>
<dbReference type="InterPro" id="IPR004474">
    <property type="entry name" value="LytR_CpsA_psr"/>
</dbReference>
<evidence type="ECO:0000313" key="4">
    <source>
        <dbReference type="EMBL" id="TFD31549.1"/>
    </source>
</evidence>
<organism evidence="4 5">
    <name type="scientific">Cryobacterium cryoconiti</name>
    <dbReference type="NCBI Taxonomy" id="1259239"/>
    <lineage>
        <taxon>Bacteria</taxon>
        <taxon>Bacillati</taxon>
        <taxon>Actinomycetota</taxon>
        <taxon>Actinomycetes</taxon>
        <taxon>Micrococcales</taxon>
        <taxon>Microbacteriaceae</taxon>
        <taxon>Cryobacterium</taxon>
    </lineage>
</organism>
<feature type="region of interest" description="Disordered" evidence="2">
    <location>
        <begin position="403"/>
        <end position="437"/>
    </location>
</feature>
<dbReference type="Gene3D" id="3.40.630.190">
    <property type="entry name" value="LCP protein"/>
    <property type="match status" value="1"/>
</dbReference>
<keyword evidence="5" id="KW-1185">Reference proteome</keyword>
<evidence type="ECO:0000256" key="2">
    <source>
        <dbReference type="SAM" id="MobiDB-lite"/>
    </source>
</evidence>
<dbReference type="OrthoDB" id="9782542at2"/>
<comment type="caution">
    <text evidence="4">The sequence shown here is derived from an EMBL/GenBank/DDBJ whole genome shotgun (WGS) entry which is preliminary data.</text>
</comment>
<dbReference type="Proteomes" id="UP000297472">
    <property type="component" value="Unassembled WGS sequence"/>
</dbReference>
<dbReference type="PANTHER" id="PTHR33392">
    <property type="entry name" value="POLYISOPRENYL-TEICHOIC ACID--PEPTIDOGLYCAN TEICHOIC ACID TRANSFERASE TAGU"/>
    <property type="match status" value="1"/>
</dbReference>
<accession>A0A4Y8JVL0</accession>
<dbReference type="InterPro" id="IPR050922">
    <property type="entry name" value="LytR/CpsA/Psr_CW_biosynth"/>
</dbReference>
<dbReference type="EMBL" id="SOHA01000014">
    <property type="protein sequence ID" value="TFD31549.1"/>
    <property type="molecule type" value="Genomic_DNA"/>
</dbReference>
<name>A0A4Y8JVL0_9MICO</name>
<feature type="domain" description="Cell envelope-related transcriptional attenuator" evidence="3">
    <location>
        <begin position="138"/>
        <end position="293"/>
    </location>
</feature>
<evidence type="ECO:0000313" key="5">
    <source>
        <dbReference type="Proteomes" id="UP000297472"/>
    </source>
</evidence>
<feature type="compositionally biased region" description="Low complexity" evidence="2">
    <location>
        <begin position="411"/>
        <end position="424"/>
    </location>
</feature>
<proteinExistence type="inferred from homology"/>
<reference evidence="4 5" key="1">
    <citation type="submission" date="2019-03" db="EMBL/GenBank/DDBJ databases">
        <title>Genomics of glacier-inhabiting Cryobacterium strains.</title>
        <authorList>
            <person name="Liu Q."/>
            <person name="Xin Y.-H."/>
        </authorList>
    </citation>
    <scope>NUCLEOTIDE SEQUENCE [LARGE SCALE GENOMIC DNA]</scope>
    <source>
        <strain evidence="4 5">TMT1-51</strain>
    </source>
</reference>
<gene>
    <name evidence="4" type="ORF">E3T49_05935</name>
</gene>